<dbReference type="AlphaFoldDB" id="D7FYB7"/>
<dbReference type="Proteomes" id="UP000002630">
    <property type="component" value="Linkage Group LG25"/>
</dbReference>
<keyword evidence="2" id="KW-1185">Reference proteome</keyword>
<sequence>MLFRQLSASEGRLLAVLEKAKRERAELNGRSVMNASAGEARAARLLSNVLDARRRLEEDAEEALLRPGDTVSKAAATADGLSISGLRERLEEAVAVAEPFRHLRSTCLV</sequence>
<evidence type="ECO:0000313" key="1">
    <source>
        <dbReference type="EMBL" id="CBJ26556.1"/>
    </source>
</evidence>
<protein>
    <submittedName>
        <fullName evidence="1">Uncharacterized protein</fullName>
    </submittedName>
</protein>
<organism evidence="1 2">
    <name type="scientific">Ectocarpus siliculosus</name>
    <name type="common">Brown alga</name>
    <name type="synonym">Conferva siliculosa</name>
    <dbReference type="NCBI Taxonomy" id="2880"/>
    <lineage>
        <taxon>Eukaryota</taxon>
        <taxon>Sar</taxon>
        <taxon>Stramenopiles</taxon>
        <taxon>Ochrophyta</taxon>
        <taxon>PX clade</taxon>
        <taxon>Phaeophyceae</taxon>
        <taxon>Ectocarpales</taxon>
        <taxon>Ectocarpaceae</taxon>
        <taxon>Ectocarpus</taxon>
    </lineage>
</organism>
<dbReference type="InParanoid" id="D7FYB7"/>
<name>D7FYB7_ECTSI</name>
<dbReference type="EMBL" id="FN649750">
    <property type="protein sequence ID" value="CBJ26556.1"/>
    <property type="molecule type" value="Genomic_DNA"/>
</dbReference>
<reference evidence="1 2" key="1">
    <citation type="journal article" date="2010" name="Nature">
        <title>The Ectocarpus genome and the independent evolution of multicellularity in brown algae.</title>
        <authorList>
            <person name="Cock J.M."/>
            <person name="Sterck L."/>
            <person name="Rouze P."/>
            <person name="Scornet D."/>
            <person name="Allen A.E."/>
            <person name="Amoutzias G."/>
            <person name="Anthouard V."/>
            <person name="Artiguenave F."/>
            <person name="Aury J.M."/>
            <person name="Badger J.H."/>
            <person name="Beszteri B."/>
            <person name="Billiau K."/>
            <person name="Bonnet E."/>
            <person name="Bothwell J.H."/>
            <person name="Bowler C."/>
            <person name="Boyen C."/>
            <person name="Brownlee C."/>
            <person name="Carrano C.J."/>
            <person name="Charrier B."/>
            <person name="Cho G.Y."/>
            <person name="Coelho S.M."/>
            <person name="Collen J."/>
            <person name="Corre E."/>
            <person name="Da Silva C."/>
            <person name="Delage L."/>
            <person name="Delaroque N."/>
            <person name="Dittami S.M."/>
            <person name="Doulbeau S."/>
            <person name="Elias M."/>
            <person name="Farnham G."/>
            <person name="Gachon C.M."/>
            <person name="Gschloessl B."/>
            <person name="Heesch S."/>
            <person name="Jabbari K."/>
            <person name="Jubin C."/>
            <person name="Kawai H."/>
            <person name="Kimura K."/>
            <person name="Kloareg B."/>
            <person name="Kupper F.C."/>
            <person name="Lang D."/>
            <person name="Le Bail A."/>
            <person name="Leblanc C."/>
            <person name="Lerouge P."/>
            <person name="Lohr M."/>
            <person name="Lopez P.J."/>
            <person name="Martens C."/>
            <person name="Maumus F."/>
            <person name="Michel G."/>
            <person name="Miranda-Saavedra D."/>
            <person name="Morales J."/>
            <person name="Moreau H."/>
            <person name="Motomura T."/>
            <person name="Nagasato C."/>
            <person name="Napoli C.A."/>
            <person name="Nelson D.R."/>
            <person name="Nyvall-Collen P."/>
            <person name="Peters A.F."/>
            <person name="Pommier C."/>
            <person name="Potin P."/>
            <person name="Poulain J."/>
            <person name="Quesneville H."/>
            <person name="Read B."/>
            <person name="Rensing S.A."/>
            <person name="Ritter A."/>
            <person name="Rousvoal S."/>
            <person name="Samanta M."/>
            <person name="Samson G."/>
            <person name="Schroeder D.C."/>
            <person name="Segurens B."/>
            <person name="Strittmatter M."/>
            <person name="Tonon T."/>
            <person name="Tregear J.W."/>
            <person name="Valentin K."/>
            <person name="von Dassow P."/>
            <person name="Yamagishi T."/>
            <person name="Van de Peer Y."/>
            <person name="Wincker P."/>
        </authorList>
    </citation>
    <scope>NUCLEOTIDE SEQUENCE [LARGE SCALE GENOMIC DNA]</scope>
    <source>
        <strain evidence="2">Ec32 / CCAP1310/4</strain>
    </source>
</reference>
<gene>
    <name evidence="1" type="ORF">Esi_0034_0165</name>
</gene>
<accession>D7FYB7</accession>
<dbReference type="EMBL" id="FN648531">
    <property type="protein sequence ID" value="CBJ26556.1"/>
    <property type="molecule type" value="Genomic_DNA"/>
</dbReference>
<proteinExistence type="predicted"/>
<evidence type="ECO:0000313" key="2">
    <source>
        <dbReference type="Proteomes" id="UP000002630"/>
    </source>
</evidence>